<dbReference type="EMBL" id="BKBA01000004">
    <property type="protein sequence ID" value="GEQ13387.1"/>
    <property type="molecule type" value="Genomic_DNA"/>
</dbReference>
<dbReference type="Proteomes" id="UP000321793">
    <property type="component" value="Unassembled WGS sequence"/>
</dbReference>
<dbReference type="InterPro" id="IPR011006">
    <property type="entry name" value="CheY-like_superfamily"/>
</dbReference>
<dbReference type="PIRSF" id="PIRSF036625">
    <property type="entry name" value="GAF_ANTAR"/>
    <property type="match status" value="1"/>
</dbReference>
<dbReference type="RefSeq" id="WP_147063586.1">
    <property type="nucleotide sequence ID" value="NZ_BAABDN010000001.1"/>
</dbReference>
<comment type="caution">
    <text evidence="6">The sequence shown here is derived from an EMBL/GenBank/DDBJ whole genome shotgun (WGS) entry which is preliminary data.</text>
</comment>
<evidence type="ECO:0000259" key="5">
    <source>
        <dbReference type="PROSITE" id="PS50921"/>
    </source>
</evidence>
<organism evidence="6 7">
    <name type="scientific">Knoellia locipacati</name>
    <dbReference type="NCBI Taxonomy" id="882824"/>
    <lineage>
        <taxon>Bacteria</taxon>
        <taxon>Bacillati</taxon>
        <taxon>Actinomycetota</taxon>
        <taxon>Actinomycetes</taxon>
        <taxon>Micrococcales</taxon>
        <taxon>Intrasporangiaceae</taxon>
        <taxon>Knoellia</taxon>
    </lineage>
</organism>
<evidence type="ECO:0000256" key="3">
    <source>
        <dbReference type="ARBA" id="ARBA00023015"/>
    </source>
</evidence>
<reference evidence="6 7" key="1">
    <citation type="submission" date="2019-07" db="EMBL/GenBank/DDBJ databases">
        <title>Whole genome shotgun sequence of Knoellia locipacati NBRC 109775.</title>
        <authorList>
            <person name="Hosoyama A."/>
            <person name="Uohara A."/>
            <person name="Ohji S."/>
            <person name="Ichikawa N."/>
        </authorList>
    </citation>
    <scope>NUCLEOTIDE SEQUENCE [LARGE SCALE GENOMIC DNA]</scope>
    <source>
        <strain evidence="6 7">NBRC 109775</strain>
    </source>
</reference>
<keyword evidence="3" id="KW-0805">Transcription regulation</keyword>
<dbReference type="InterPro" id="IPR005561">
    <property type="entry name" value="ANTAR"/>
</dbReference>
<proteinExistence type="predicted"/>
<dbReference type="SMART" id="SM01012">
    <property type="entry name" value="ANTAR"/>
    <property type="match status" value="1"/>
</dbReference>
<name>A0A512SZJ4_9MICO</name>
<feature type="domain" description="ANTAR" evidence="5">
    <location>
        <begin position="173"/>
        <end position="234"/>
    </location>
</feature>
<dbReference type="GO" id="GO:0016301">
    <property type="term" value="F:kinase activity"/>
    <property type="evidence" value="ECO:0007669"/>
    <property type="project" value="UniProtKB-KW"/>
</dbReference>
<accession>A0A512SZJ4</accession>
<dbReference type="SUPFAM" id="SSF52172">
    <property type="entry name" value="CheY-like"/>
    <property type="match status" value="1"/>
</dbReference>
<dbReference type="InterPro" id="IPR003018">
    <property type="entry name" value="GAF"/>
</dbReference>
<keyword evidence="7" id="KW-1185">Reference proteome</keyword>
<dbReference type="InterPro" id="IPR012074">
    <property type="entry name" value="GAF_ANTAR"/>
</dbReference>
<dbReference type="PROSITE" id="PS50921">
    <property type="entry name" value="ANTAR"/>
    <property type="match status" value="1"/>
</dbReference>
<dbReference type="Pfam" id="PF13185">
    <property type="entry name" value="GAF_2"/>
    <property type="match status" value="1"/>
</dbReference>
<dbReference type="Gene3D" id="1.10.10.10">
    <property type="entry name" value="Winged helix-like DNA-binding domain superfamily/Winged helix DNA-binding domain"/>
    <property type="match status" value="1"/>
</dbReference>
<gene>
    <name evidence="6" type="ORF">KLO01_14340</name>
</gene>
<evidence type="ECO:0000256" key="2">
    <source>
        <dbReference type="ARBA" id="ARBA00022777"/>
    </source>
</evidence>
<sequence>MIDIKAGSHPHEDLLSDVSGVLASVDELSDYLTRVVNAVRTHVTGCDEVGVTLLVDGRASTAAYTTVTTLEIDAVQYQLDQGPCLEAARERTEVVATIGADGDADERWPLFAEAVRQDGMRSLMALPLLSGAQCVGALNLYGTVPHAFDAFEASLARVAAARAADAIVAVTELDGARRLAGQLEQAMANRAVIEQAKGVLMALRGIDEHAAFDWLRTSSQARNVKVKVLAEQVVAGVTGRAEATATEADTATG</sequence>
<dbReference type="InterPro" id="IPR036388">
    <property type="entry name" value="WH-like_DNA-bd_sf"/>
</dbReference>
<dbReference type="GO" id="GO:0003723">
    <property type="term" value="F:RNA binding"/>
    <property type="evidence" value="ECO:0007669"/>
    <property type="project" value="InterPro"/>
</dbReference>
<keyword evidence="4" id="KW-0804">Transcription</keyword>
<evidence type="ECO:0000256" key="4">
    <source>
        <dbReference type="ARBA" id="ARBA00023163"/>
    </source>
</evidence>
<evidence type="ECO:0000313" key="7">
    <source>
        <dbReference type="Proteomes" id="UP000321793"/>
    </source>
</evidence>
<dbReference type="AlphaFoldDB" id="A0A512SZJ4"/>
<evidence type="ECO:0000256" key="1">
    <source>
        <dbReference type="ARBA" id="ARBA00022679"/>
    </source>
</evidence>
<evidence type="ECO:0000313" key="6">
    <source>
        <dbReference type="EMBL" id="GEQ13387.1"/>
    </source>
</evidence>
<dbReference type="SUPFAM" id="SSF55781">
    <property type="entry name" value="GAF domain-like"/>
    <property type="match status" value="1"/>
</dbReference>
<dbReference type="Pfam" id="PF03861">
    <property type="entry name" value="ANTAR"/>
    <property type="match status" value="1"/>
</dbReference>
<protein>
    <submittedName>
        <fullName evidence="6">Transcriptional regulator</fullName>
    </submittedName>
</protein>
<dbReference type="InterPro" id="IPR029016">
    <property type="entry name" value="GAF-like_dom_sf"/>
</dbReference>
<dbReference type="Gene3D" id="3.30.450.40">
    <property type="match status" value="1"/>
</dbReference>
<keyword evidence="1" id="KW-0808">Transferase</keyword>
<dbReference type="SMART" id="SM00065">
    <property type="entry name" value="GAF"/>
    <property type="match status" value="1"/>
</dbReference>
<keyword evidence="2" id="KW-0418">Kinase</keyword>
<dbReference type="OrthoDB" id="4935162at2"/>